<proteinExistence type="predicted"/>
<keyword evidence="1" id="KW-0677">Repeat</keyword>
<evidence type="ECO:0008006" key="8">
    <source>
        <dbReference type="Google" id="ProtNLM"/>
    </source>
</evidence>
<dbReference type="PANTHER" id="PTHR44858:SF1">
    <property type="entry name" value="UDP-N-ACETYLGLUCOSAMINE--PEPTIDE N-ACETYLGLUCOSAMINYLTRANSFERASE SPINDLY-RELATED"/>
    <property type="match status" value="1"/>
</dbReference>
<keyword evidence="2 3" id="KW-0802">TPR repeat</keyword>
<accession>A0ABZ2M3K8</accession>
<feature type="signal peptide" evidence="5">
    <location>
        <begin position="1"/>
        <end position="28"/>
    </location>
</feature>
<dbReference type="Gene3D" id="1.25.40.10">
    <property type="entry name" value="Tetratricopeptide repeat domain"/>
    <property type="match status" value="2"/>
</dbReference>
<dbReference type="InterPro" id="IPR011990">
    <property type="entry name" value="TPR-like_helical_dom_sf"/>
</dbReference>
<feature type="repeat" description="TPR" evidence="3">
    <location>
        <begin position="105"/>
        <end position="138"/>
    </location>
</feature>
<name>A0ABZ2M3K8_9BACT</name>
<evidence type="ECO:0000256" key="3">
    <source>
        <dbReference type="PROSITE-ProRule" id="PRU00339"/>
    </source>
</evidence>
<dbReference type="EMBL" id="CP089984">
    <property type="protein sequence ID" value="WXB17552.1"/>
    <property type="molecule type" value="Genomic_DNA"/>
</dbReference>
<dbReference type="RefSeq" id="WP_394827187.1">
    <property type="nucleotide sequence ID" value="NZ_CP089984.1"/>
</dbReference>
<dbReference type="PROSITE" id="PS51257">
    <property type="entry name" value="PROKAR_LIPOPROTEIN"/>
    <property type="match status" value="1"/>
</dbReference>
<feature type="compositionally biased region" description="Low complexity" evidence="4">
    <location>
        <begin position="472"/>
        <end position="488"/>
    </location>
</feature>
<dbReference type="PROSITE" id="PS50005">
    <property type="entry name" value="TPR"/>
    <property type="match status" value="1"/>
</dbReference>
<gene>
    <name evidence="6" type="ORF">LZC94_09775</name>
</gene>
<reference evidence="6 7" key="1">
    <citation type="submission" date="2021-12" db="EMBL/GenBank/DDBJ databases">
        <title>Discovery of the Pendulisporaceae a myxobacterial family with distinct sporulation behavior and unique specialized metabolism.</title>
        <authorList>
            <person name="Garcia R."/>
            <person name="Popoff A."/>
            <person name="Bader C.D."/>
            <person name="Loehr J."/>
            <person name="Walesch S."/>
            <person name="Walt C."/>
            <person name="Boldt J."/>
            <person name="Bunk B."/>
            <person name="Haeckl F.J.F.P.J."/>
            <person name="Gunesch A.P."/>
            <person name="Birkelbach J."/>
            <person name="Nuebel U."/>
            <person name="Pietschmann T."/>
            <person name="Bach T."/>
            <person name="Mueller R."/>
        </authorList>
    </citation>
    <scope>NUCLEOTIDE SEQUENCE [LARGE SCALE GENOMIC DNA]</scope>
    <source>
        <strain evidence="6 7">MSr11954</strain>
    </source>
</reference>
<evidence type="ECO:0000256" key="1">
    <source>
        <dbReference type="ARBA" id="ARBA00022737"/>
    </source>
</evidence>
<dbReference type="SUPFAM" id="SSF48452">
    <property type="entry name" value="TPR-like"/>
    <property type="match status" value="2"/>
</dbReference>
<keyword evidence="7" id="KW-1185">Reference proteome</keyword>
<feature type="chain" id="PRO_5045113250" description="Tetratricopeptide repeat protein" evidence="5">
    <location>
        <begin position="29"/>
        <end position="488"/>
    </location>
</feature>
<keyword evidence="5" id="KW-0732">Signal</keyword>
<dbReference type="PANTHER" id="PTHR44858">
    <property type="entry name" value="TETRATRICOPEPTIDE REPEAT PROTEIN 6"/>
    <property type="match status" value="1"/>
</dbReference>
<protein>
    <recommendedName>
        <fullName evidence="8">Tetratricopeptide repeat protein</fullName>
    </recommendedName>
</protein>
<dbReference type="SMART" id="SM00028">
    <property type="entry name" value="TPR"/>
    <property type="match status" value="3"/>
</dbReference>
<sequence length="488" mass="51978">MNAKARKTNTRGVLGALCAMLLGATAIACGGGAEGKGPQTPQGGSKGGGPSQAVEVNKEAQSKFFAAIDVFHGHDKASNWNEAACQETAGLFKAAAAEQKGGKFPEATFNAGLAWQRCGNDKEAKALFEKTLSEDPKFHHARVQLALYQYKADGNEDAAISALQQSVLDSQFENIPALVNLAMFQMQRDSAAAGDGCKNDMDCAKMNIQRALAKDDAYMPAFNQLALYYFQQAKKRAGSVKVSSGKGRGRTIATNSALAKRADVQQLELAALVCSQAVRKNPSYAPIHNTAGLIQNELGQVNGAVAEFNTAAKLDPKFFEAQMNYAFVNLSFRGFEQAQAALRRALDMRPNDYDAHLGMALALRGLITDANYDAQVNAVQAELDAAKKLDPSRPDAYYNEGILTHEYKAKGGGGKDKTMAALNQAKSIYSEFVVKATGRTEYDGAVKRAKERMQDIDDTLAFLSTSPDASQPGAAPAGAPGAAEAPKK</sequence>
<evidence type="ECO:0000313" key="6">
    <source>
        <dbReference type="EMBL" id="WXB17552.1"/>
    </source>
</evidence>
<dbReference type="InterPro" id="IPR019734">
    <property type="entry name" value="TPR_rpt"/>
</dbReference>
<feature type="region of interest" description="Disordered" evidence="4">
    <location>
        <begin position="463"/>
        <end position="488"/>
    </location>
</feature>
<evidence type="ECO:0000313" key="7">
    <source>
        <dbReference type="Proteomes" id="UP001370348"/>
    </source>
</evidence>
<feature type="region of interest" description="Disordered" evidence="4">
    <location>
        <begin position="33"/>
        <end position="52"/>
    </location>
</feature>
<dbReference type="InterPro" id="IPR050498">
    <property type="entry name" value="Ycf3"/>
</dbReference>
<dbReference type="Proteomes" id="UP001370348">
    <property type="component" value="Chromosome"/>
</dbReference>
<evidence type="ECO:0000256" key="5">
    <source>
        <dbReference type="SAM" id="SignalP"/>
    </source>
</evidence>
<evidence type="ECO:0000256" key="2">
    <source>
        <dbReference type="ARBA" id="ARBA00022803"/>
    </source>
</evidence>
<organism evidence="6 7">
    <name type="scientific">Pendulispora albinea</name>
    <dbReference type="NCBI Taxonomy" id="2741071"/>
    <lineage>
        <taxon>Bacteria</taxon>
        <taxon>Pseudomonadati</taxon>
        <taxon>Myxococcota</taxon>
        <taxon>Myxococcia</taxon>
        <taxon>Myxococcales</taxon>
        <taxon>Sorangiineae</taxon>
        <taxon>Pendulisporaceae</taxon>
        <taxon>Pendulispora</taxon>
    </lineage>
</organism>
<evidence type="ECO:0000256" key="4">
    <source>
        <dbReference type="SAM" id="MobiDB-lite"/>
    </source>
</evidence>